<sequence length="128" mass="13966">MYTLPIAPDYYVYGASDLGVQVFLELGFVLTEAVKNLDRDESKASEAGLVLSAERLHLLDADLIVAQSYGDERDDVERRDLFGNIPAAKEGNLLWLPERISDGLAFGTAFSTSAVLDDLVALISKTVE</sequence>
<comment type="caution">
    <text evidence="3">The sequence shown here is derived from an EMBL/GenBank/DDBJ whole genome shotgun (WGS) entry which is preliminary data.</text>
</comment>
<dbReference type="Proteomes" id="UP000217564">
    <property type="component" value="Unassembled WGS sequence"/>
</dbReference>
<evidence type="ECO:0000313" key="4">
    <source>
        <dbReference type="EMBL" id="TGD36407.1"/>
    </source>
</evidence>
<gene>
    <name evidence="3" type="ORF">CIK64_17155</name>
    <name evidence="4" type="ORF">EB834_19890</name>
</gene>
<dbReference type="PANTHER" id="PTHR30532:SF24">
    <property type="entry name" value="FERRIC ENTEROBACTIN-BINDING PERIPLASMIC PROTEIN FEPB"/>
    <property type="match status" value="1"/>
</dbReference>
<dbReference type="InterPro" id="IPR051313">
    <property type="entry name" value="Bact_iron-sidero_bind"/>
</dbReference>
<protein>
    <recommendedName>
        <fullName evidence="7">Fe/B12 periplasmic-binding domain-containing protein</fullName>
    </recommendedName>
</protein>
<keyword evidence="1" id="KW-0813">Transport</keyword>
<dbReference type="PANTHER" id="PTHR30532">
    <property type="entry name" value="IRON III DICITRATE-BINDING PERIPLASMIC PROTEIN"/>
    <property type="match status" value="1"/>
</dbReference>
<dbReference type="EMBL" id="NRGP01000029">
    <property type="protein sequence ID" value="PCC45153.1"/>
    <property type="molecule type" value="Genomic_DNA"/>
</dbReference>
<dbReference type="RefSeq" id="WP_096162990.1">
    <property type="nucleotide sequence ID" value="NZ_NRGP01000029.1"/>
</dbReference>
<keyword evidence="2" id="KW-0732">Signal</keyword>
<dbReference type="Gene3D" id="3.40.50.1980">
    <property type="entry name" value="Nitrogenase molybdenum iron protein domain"/>
    <property type="match status" value="1"/>
</dbReference>
<reference evidence="4 6" key="2">
    <citation type="submission" date="2018-10" db="EMBL/GenBank/DDBJ databases">
        <title>Brevibacterium genomes from Austrain hard cheese rinds.</title>
        <authorList>
            <person name="Anast J.M."/>
            <person name="Dzieciol M."/>
            <person name="Schultz D.L."/>
            <person name="Mann E."/>
            <person name="Wagner M."/>
            <person name="Schmitz-Esser S."/>
        </authorList>
    </citation>
    <scope>NUCLEOTIDE SEQUENCE [LARGE SCALE GENOMIC DNA]</scope>
    <source>
        <strain evidence="4 6">L261</strain>
    </source>
</reference>
<accession>A0A2A3Z0Z8</accession>
<evidence type="ECO:0008006" key="7">
    <source>
        <dbReference type="Google" id="ProtNLM"/>
    </source>
</evidence>
<evidence type="ECO:0000313" key="5">
    <source>
        <dbReference type="Proteomes" id="UP000217564"/>
    </source>
</evidence>
<proteinExistence type="predicted"/>
<dbReference type="AlphaFoldDB" id="A0A2A3Z0Z8"/>
<dbReference type="SUPFAM" id="SSF53807">
    <property type="entry name" value="Helical backbone' metal receptor"/>
    <property type="match status" value="1"/>
</dbReference>
<organism evidence="3 5">
    <name type="scientific">Brevibacterium aurantiacum</name>
    <dbReference type="NCBI Taxonomy" id="273384"/>
    <lineage>
        <taxon>Bacteria</taxon>
        <taxon>Bacillati</taxon>
        <taxon>Actinomycetota</taxon>
        <taxon>Actinomycetes</taxon>
        <taxon>Micrococcales</taxon>
        <taxon>Brevibacteriaceae</taxon>
        <taxon>Brevibacterium</taxon>
    </lineage>
</organism>
<dbReference type="Proteomes" id="UP000297736">
    <property type="component" value="Unassembled WGS sequence"/>
</dbReference>
<reference evidence="3 5" key="1">
    <citation type="journal article" date="2017" name="Elife">
        <title>Extensive horizontal gene transfer in cheese-associated bacteria.</title>
        <authorList>
            <person name="Bonham K.S."/>
            <person name="Wolfe B.E."/>
            <person name="Dutton R.J."/>
        </authorList>
    </citation>
    <scope>NUCLEOTIDE SEQUENCE [LARGE SCALE GENOMIC DNA]</scope>
    <source>
        <strain evidence="3 5">947_7</strain>
    </source>
</reference>
<name>A0A2A3Z0Z8_BREAU</name>
<evidence type="ECO:0000313" key="3">
    <source>
        <dbReference type="EMBL" id="PCC45153.1"/>
    </source>
</evidence>
<dbReference type="EMBL" id="RHFF01000037">
    <property type="protein sequence ID" value="TGD36407.1"/>
    <property type="molecule type" value="Genomic_DNA"/>
</dbReference>
<evidence type="ECO:0000256" key="1">
    <source>
        <dbReference type="ARBA" id="ARBA00022448"/>
    </source>
</evidence>
<evidence type="ECO:0000313" key="6">
    <source>
        <dbReference type="Proteomes" id="UP000297736"/>
    </source>
</evidence>
<evidence type="ECO:0000256" key="2">
    <source>
        <dbReference type="ARBA" id="ARBA00022729"/>
    </source>
</evidence>
<dbReference type="GO" id="GO:0030288">
    <property type="term" value="C:outer membrane-bounded periplasmic space"/>
    <property type="evidence" value="ECO:0007669"/>
    <property type="project" value="TreeGrafter"/>
</dbReference>